<reference evidence="1 2" key="1">
    <citation type="submission" date="2022-06" db="EMBL/GenBank/DDBJ databases">
        <title>Isolation of gut microbiota from human fecal samples.</title>
        <authorList>
            <person name="Pamer E.G."/>
            <person name="Barat B."/>
            <person name="Waligurski E."/>
            <person name="Medina S."/>
            <person name="Paddock L."/>
            <person name="Mostad J."/>
        </authorList>
    </citation>
    <scope>NUCLEOTIDE SEQUENCE [LARGE SCALE GENOMIC DNA]</scope>
    <source>
        <strain evidence="1 2">DFI.7.95</strain>
    </source>
</reference>
<accession>A0ABT1SF21</accession>
<protein>
    <recommendedName>
        <fullName evidence="3">DksA C4-type domain-containing protein</fullName>
    </recommendedName>
</protein>
<evidence type="ECO:0000313" key="2">
    <source>
        <dbReference type="Proteomes" id="UP001524478"/>
    </source>
</evidence>
<keyword evidence="2" id="KW-1185">Reference proteome</keyword>
<dbReference type="Proteomes" id="UP001524478">
    <property type="component" value="Unassembled WGS sequence"/>
</dbReference>
<evidence type="ECO:0008006" key="3">
    <source>
        <dbReference type="Google" id="ProtNLM"/>
    </source>
</evidence>
<dbReference type="EMBL" id="JANGAC010000017">
    <property type="protein sequence ID" value="MCQ4925004.1"/>
    <property type="molecule type" value="Genomic_DNA"/>
</dbReference>
<organism evidence="1 2">
    <name type="scientific">Tissierella carlieri</name>
    <dbReference type="NCBI Taxonomy" id="689904"/>
    <lineage>
        <taxon>Bacteria</taxon>
        <taxon>Bacillati</taxon>
        <taxon>Bacillota</taxon>
        <taxon>Tissierellia</taxon>
        <taxon>Tissierellales</taxon>
        <taxon>Tissierellaceae</taxon>
        <taxon>Tissierella</taxon>
    </lineage>
</organism>
<proteinExistence type="predicted"/>
<sequence length="95" mass="11382">MDKLSKLIDLKEQRRSLWDTNCWSREWFSNEDKKKDKKLNQEIMILESEGIYYKCQKCGTQDDNVDFTSETPREMICLKCSDTLRRHIKDKCGLV</sequence>
<name>A0ABT1SF21_9FIRM</name>
<comment type="caution">
    <text evidence="1">The sequence shown here is derived from an EMBL/GenBank/DDBJ whole genome shotgun (WGS) entry which is preliminary data.</text>
</comment>
<dbReference type="RefSeq" id="WP_256312596.1">
    <property type="nucleotide sequence ID" value="NZ_JANGAC010000017.1"/>
</dbReference>
<gene>
    <name evidence="1" type="ORF">NE686_18025</name>
</gene>
<evidence type="ECO:0000313" key="1">
    <source>
        <dbReference type="EMBL" id="MCQ4925004.1"/>
    </source>
</evidence>